<evidence type="ECO:0000313" key="8">
    <source>
        <dbReference type="Proteomes" id="UP000318413"/>
    </source>
</evidence>
<accession>A0A502CRI3</accession>
<dbReference type="Gene3D" id="2.102.10.10">
    <property type="entry name" value="Rieske [2Fe-2S] iron-sulphur domain"/>
    <property type="match status" value="1"/>
</dbReference>
<evidence type="ECO:0000256" key="3">
    <source>
        <dbReference type="ARBA" id="ARBA00023002"/>
    </source>
</evidence>
<evidence type="ECO:0000256" key="2">
    <source>
        <dbReference type="ARBA" id="ARBA00022723"/>
    </source>
</evidence>
<protein>
    <submittedName>
        <fullName evidence="7">Rieske (2Fe-2S) protein</fullName>
    </submittedName>
</protein>
<comment type="caution">
    <text evidence="7">The sequence shown here is derived from an EMBL/GenBank/DDBJ whole genome shotgun (WGS) entry which is preliminary data.</text>
</comment>
<gene>
    <name evidence="7" type="ORF">EAH84_03130</name>
</gene>
<dbReference type="GO" id="GO:0051537">
    <property type="term" value="F:2 iron, 2 sulfur cluster binding"/>
    <property type="evidence" value="ECO:0007669"/>
    <property type="project" value="UniProtKB-KW"/>
</dbReference>
<keyword evidence="4" id="KW-0408">Iron</keyword>
<name>A0A502CRI3_9SPHN</name>
<evidence type="ECO:0000256" key="4">
    <source>
        <dbReference type="ARBA" id="ARBA00023004"/>
    </source>
</evidence>
<reference evidence="7 8" key="1">
    <citation type="journal article" date="2019" name="Environ. Microbiol.">
        <title>Species interactions and distinct microbial communities in high Arctic permafrost affected cryosols are associated with the CH4 and CO2 gas fluxes.</title>
        <authorList>
            <person name="Altshuler I."/>
            <person name="Hamel J."/>
            <person name="Turney S."/>
            <person name="Magnuson E."/>
            <person name="Levesque R."/>
            <person name="Greer C."/>
            <person name="Whyte L.G."/>
        </authorList>
    </citation>
    <scope>NUCLEOTIDE SEQUENCE [LARGE SCALE GENOMIC DNA]</scope>
    <source>
        <strain evidence="7 8">S5.1</strain>
    </source>
</reference>
<keyword evidence="3" id="KW-0560">Oxidoreductase</keyword>
<organism evidence="7 8">
    <name type="scientific">Sphingomonas oligophenolica</name>
    <dbReference type="NCBI Taxonomy" id="301154"/>
    <lineage>
        <taxon>Bacteria</taxon>
        <taxon>Pseudomonadati</taxon>
        <taxon>Pseudomonadota</taxon>
        <taxon>Alphaproteobacteria</taxon>
        <taxon>Sphingomonadales</taxon>
        <taxon>Sphingomonadaceae</taxon>
        <taxon>Sphingomonas</taxon>
    </lineage>
</organism>
<dbReference type="SUPFAM" id="SSF55961">
    <property type="entry name" value="Bet v1-like"/>
    <property type="match status" value="1"/>
</dbReference>
<evidence type="ECO:0000313" key="7">
    <source>
        <dbReference type="EMBL" id="TPG14321.1"/>
    </source>
</evidence>
<evidence type="ECO:0000256" key="1">
    <source>
        <dbReference type="ARBA" id="ARBA00022714"/>
    </source>
</evidence>
<sequence length="275" mass="30069">MSFTVSHEHGSLGMTDTATLHLAGTYRRRVAASLARIWENVFDWEHLAHLHDGSFADCVLLDRGSWGWRVALTPMGGTAREIEMRADRAMGRYTSTTLDGVGTGSKIRVTLTPHGAGSVDVLVAFHLPEANPGRLAALGEAYAAAYARLWDEDEAMMQARERMLARPNRIDRTAPPLDLGDEHLVRAALPLFFELGGAIFRLVRLNGNLVAHAAICPHWLGPLDTAPVIDGAIRCPWHGYRFDVVSGRCAAHPEVRLAAAPSIRIDDGRVIARLC</sequence>
<dbReference type="InterPro" id="IPR050584">
    <property type="entry name" value="Cholesterol_7-desaturase"/>
</dbReference>
<dbReference type="Pfam" id="PF00355">
    <property type="entry name" value="Rieske"/>
    <property type="match status" value="1"/>
</dbReference>
<dbReference type="PROSITE" id="PS51296">
    <property type="entry name" value="RIESKE"/>
    <property type="match status" value="1"/>
</dbReference>
<dbReference type="EMBL" id="RCZK01000002">
    <property type="protein sequence ID" value="TPG14321.1"/>
    <property type="molecule type" value="Genomic_DNA"/>
</dbReference>
<dbReference type="Proteomes" id="UP000318413">
    <property type="component" value="Unassembled WGS sequence"/>
</dbReference>
<dbReference type="SUPFAM" id="SSF50022">
    <property type="entry name" value="ISP domain"/>
    <property type="match status" value="1"/>
</dbReference>
<dbReference type="InterPro" id="IPR036922">
    <property type="entry name" value="Rieske_2Fe-2S_sf"/>
</dbReference>
<dbReference type="GO" id="GO:0046872">
    <property type="term" value="F:metal ion binding"/>
    <property type="evidence" value="ECO:0007669"/>
    <property type="project" value="UniProtKB-KW"/>
</dbReference>
<dbReference type="CDD" id="cd03467">
    <property type="entry name" value="Rieske"/>
    <property type="match status" value="1"/>
</dbReference>
<dbReference type="OrthoDB" id="9800167at2"/>
<feature type="domain" description="Rieske" evidence="6">
    <location>
        <begin position="176"/>
        <end position="272"/>
    </location>
</feature>
<dbReference type="PANTHER" id="PTHR21266:SF60">
    <property type="entry name" value="3-KETOSTEROID-9-ALPHA-MONOOXYGENASE, OXYGENASE COMPONENT"/>
    <property type="match status" value="1"/>
</dbReference>
<dbReference type="PANTHER" id="PTHR21266">
    <property type="entry name" value="IRON-SULFUR DOMAIN CONTAINING PROTEIN"/>
    <property type="match status" value="1"/>
</dbReference>
<evidence type="ECO:0000256" key="5">
    <source>
        <dbReference type="ARBA" id="ARBA00023014"/>
    </source>
</evidence>
<evidence type="ECO:0000259" key="6">
    <source>
        <dbReference type="PROSITE" id="PS51296"/>
    </source>
</evidence>
<dbReference type="InterPro" id="IPR017941">
    <property type="entry name" value="Rieske_2Fe-2S"/>
</dbReference>
<dbReference type="AlphaFoldDB" id="A0A502CRI3"/>
<keyword evidence="1" id="KW-0001">2Fe-2S</keyword>
<keyword evidence="5" id="KW-0411">Iron-sulfur</keyword>
<proteinExistence type="predicted"/>
<keyword evidence="8" id="KW-1185">Reference proteome</keyword>
<dbReference type="GO" id="GO:0016491">
    <property type="term" value="F:oxidoreductase activity"/>
    <property type="evidence" value="ECO:0007669"/>
    <property type="project" value="UniProtKB-KW"/>
</dbReference>
<keyword evidence="2" id="KW-0479">Metal-binding</keyword>